<proteinExistence type="predicted"/>
<feature type="chain" id="PRO_5025344197" evidence="2">
    <location>
        <begin position="18"/>
        <end position="94"/>
    </location>
</feature>
<organism evidence="3 4">
    <name type="scientific">Amphibalanus amphitrite</name>
    <name type="common">Striped barnacle</name>
    <name type="synonym">Balanus amphitrite</name>
    <dbReference type="NCBI Taxonomy" id="1232801"/>
    <lineage>
        <taxon>Eukaryota</taxon>
        <taxon>Metazoa</taxon>
        <taxon>Ecdysozoa</taxon>
        <taxon>Arthropoda</taxon>
        <taxon>Crustacea</taxon>
        <taxon>Multicrustacea</taxon>
        <taxon>Cirripedia</taxon>
        <taxon>Thoracica</taxon>
        <taxon>Thoracicalcarea</taxon>
        <taxon>Balanomorpha</taxon>
        <taxon>Balanoidea</taxon>
        <taxon>Balanidae</taxon>
        <taxon>Amphibalaninae</taxon>
        <taxon>Amphibalanus</taxon>
    </lineage>
</organism>
<protein>
    <submittedName>
        <fullName evidence="3">Uncharacterized protein</fullName>
    </submittedName>
</protein>
<keyword evidence="2" id="KW-0732">Signal</keyword>
<dbReference type="AlphaFoldDB" id="A0A6A4VTM2"/>
<dbReference type="Proteomes" id="UP000440578">
    <property type="component" value="Unassembled WGS sequence"/>
</dbReference>
<feature type="signal peptide" evidence="2">
    <location>
        <begin position="1"/>
        <end position="17"/>
    </location>
</feature>
<dbReference type="EMBL" id="VIIS01001366">
    <property type="protein sequence ID" value="KAF0299437.1"/>
    <property type="molecule type" value="Genomic_DNA"/>
</dbReference>
<comment type="caution">
    <text evidence="3">The sequence shown here is derived from an EMBL/GenBank/DDBJ whole genome shotgun (WGS) entry which is preliminary data.</text>
</comment>
<evidence type="ECO:0000313" key="4">
    <source>
        <dbReference type="Proteomes" id="UP000440578"/>
    </source>
</evidence>
<evidence type="ECO:0000256" key="1">
    <source>
        <dbReference type="SAM" id="MobiDB-lite"/>
    </source>
</evidence>
<feature type="region of interest" description="Disordered" evidence="1">
    <location>
        <begin position="74"/>
        <end position="94"/>
    </location>
</feature>
<gene>
    <name evidence="3" type="ORF">FJT64_027811</name>
</gene>
<dbReference type="OrthoDB" id="6378924at2759"/>
<name>A0A6A4VTM2_AMPAM</name>
<feature type="compositionally biased region" description="Basic residues" evidence="1">
    <location>
        <begin position="82"/>
        <end position="94"/>
    </location>
</feature>
<keyword evidence="4" id="KW-1185">Reference proteome</keyword>
<reference evidence="3 4" key="1">
    <citation type="submission" date="2019-07" db="EMBL/GenBank/DDBJ databases">
        <title>Draft genome assembly of a fouling barnacle, Amphibalanus amphitrite (Darwin, 1854): The first reference genome for Thecostraca.</title>
        <authorList>
            <person name="Kim W."/>
        </authorList>
    </citation>
    <scope>NUCLEOTIDE SEQUENCE [LARGE SCALE GENOMIC DNA]</scope>
    <source>
        <strain evidence="3">SNU_AA5</strain>
        <tissue evidence="3">Soma without cirri and trophi</tissue>
    </source>
</reference>
<evidence type="ECO:0000256" key="2">
    <source>
        <dbReference type="SAM" id="SignalP"/>
    </source>
</evidence>
<evidence type="ECO:0000313" key="3">
    <source>
        <dbReference type="EMBL" id="KAF0299437.1"/>
    </source>
</evidence>
<accession>A0A6A4VTM2</accession>
<sequence>MVTSIALLVTLFGVSAAIVIPPETLGDDAVAIVIVQGTYVYPEQYVTLGVIMFASYLTTPLAEYPVPVLHLSGTLDGTNQTHPHRLRRSPSSRP</sequence>